<dbReference type="Proteomes" id="UP001163321">
    <property type="component" value="Chromosome 1"/>
</dbReference>
<proteinExistence type="predicted"/>
<organism evidence="1 2">
    <name type="scientific">Peronosclerospora sorghi</name>
    <dbReference type="NCBI Taxonomy" id="230839"/>
    <lineage>
        <taxon>Eukaryota</taxon>
        <taxon>Sar</taxon>
        <taxon>Stramenopiles</taxon>
        <taxon>Oomycota</taxon>
        <taxon>Peronosporomycetes</taxon>
        <taxon>Peronosporales</taxon>
        <taxon>Peronosporaceae</taxon>
        <taxon>Peronosclerospora</taxon>
    </lineage>
</organism>
<keyword evidence="2" id="KW-1185">Reference proteome</keyword>
<reference evidence="1 2" key="1">
    <citation type="journal article" date="2022" name="bioRxiv">
        <title>The genome of the oomycete Peronosclerospora sorghi, a cosmopolitan pathogen of maize and sorghum, is inflated with dispersed pseudogenes.</title>
        <authorList>
            <person name="Fletcher K."/>
            <person name="Martin F."/>
            <person name="Isakeit T."/>
            <person name="Cavanaugh K."/>
            <person name="Magill C."/>
            <person name="Michelmore R."/>
        </authorList>
    </citation>
    <scope>NUCLEOTIDE SEQUENCE [LARGE SCALE GENOMIC DNA]</scope>
    <source>
        <strain evidence="1">P6</strain>
    </source>
</reference>
<accession>A0ACC0WQ89</accession>
<name>A0ACC0WQ89_9STRA</name>
<evidence type="ECO:0000313" key="1">
    <source>
        <dbReference type="EMBL" id="KAI9921038.1"/>
    </source>
</evidence>
<sequence>MVDTTAPAWKSFKYDDLIRIDSRVGLINPNIFSSSDPCKGLTMSEAGNLQSRLVDYNTIGDFNEMRTIFSGYHKVRKRVYGKTISASHFLVTQAFFVDGQLNTGVKVIYHQR</sequence>
<gene>
    <name evidence="1" type="ORF">PsorP6_001246</name>
</gene>
<dbReference type="EMBL" id="CM047580">
    <property type="protein sequence ID" value="KAI9921038.1"/>
    <property type="molecule type" value="Genomic_DNA"/>
</dbReference>
<comment type="caution">
    <text evidence="1">The sequence shown here is derived from an EMBL/GenBank/DDBJ whole genome shotgun (WGS) entry which is preliminary data.</text>
</comment>
<protein>
    <submittedName>
        <fullName evidence="1">Uncharacterized protein</fullName>
    </submittedName>
</protein>
<evidence type="ECO:0000313" key="2">
    <source>
        <dbReference type="Proteomes" id="UP001163321"/>
    </source>
</evidence>